<evidence type="ECO:0000313" key="3">
    <source>
        <dbReference type="EMBL" id="KAK4186942.1"/>
    </source>
</evidence>
<dbReference type="PANTHER" id="PTHR10622">
    <property type="entry name" value="HET DOMAIN-CONTAINING PROTEIN"/>
    <property type="match status" value="1"/>
</dbReference>
<dbReference type="AlphaFoldDB" id="A0AAN6WVD4"/>
<dbReference type="Pfam" id="PF26640">
    <property type="entry name" value="DUF8212"/>
    <property type="match status" value="1"/>
</dbReference>
<dbReference type="InterPro" id="IPR058525">
    <property type="entry name" value="DUF8212"/>
</dbReference>
<name>A0AAN6WVD4_9PEZI</name>
<protein>
    <submittedName>
        <fullName evidence="3">HET-domain-containing protein</fullName>
    </submittedName>
</protein>
<reference evidence="3" key="1">
    <citation type="journal article" date="2023" name="Mol. Phylogenet. Evol.">
        <title>Genome-scale phylogeny and comparative genomics of the fungal order Sordariales.</title>
        <authorList>
            <person name="Hensen N."/>
            <person name="Bonometti L."/>
            <person name="Westerberg I."/>
            <person name="Brannstrom I.O."/>
            <person name="Guillou S."/>
            <person name="Cros-Aarteil S."/>
            <person name="Calhoun S."/>
            <person name="Haridas S."/>
            <person name="Kuo A."/>
            <person name="Mondo S."/>
            <person name="Pangilinan J."/>
            <person name="Riley R."/>
            <person name="LaButti K."/>
            <person name="Andreopoulos B."/>
            <person name="Lipzen A."/>
            <person name="Chen C."/>
            <person name="Yan M."/>
            <person name="Daum C."/>
            <person name="Ng V."/>
            <person name="Clum A."/>
            <person name="Steindorff A."/>
            <person name="Ohm R.A."/>
            <person name="Martin F."/>
            <person name="Silar P."/>
            <person name="Natvig D.O."/>
            <person name="Lalanne C."/>
            <person name="Gautier V."/>
            <person name="Ament-Velasquez S.L."/>
            <person name="Kruys A."/>
            <person name="Hutchinson M.I."/>
            <person name="Powell A.J."/>
            <person name="Barry K."/>
            <person name="Miller A.N."/>
            <person name="Grigoriev I.V."/>
            <person name="Debuchy R."/>
            <person name="Gladieux P."/>
            <person name="Hiltunen Thoren M."/>
            <person name="Johannesson H."/>
        </authorList>
    </citation>
    <scope>NUCLEOTIDE SEQUENCE</scope>
    <source>
        <strain evidence="3">PSN309</strain>
    </source>
</reference>
<dbReference type="EMBL" id="MU864412">
    <property type="protein sequence ID" value="KAK4186942.1"/>
    <property type="molecule type" value="Genomic_DNA"/>
</dbReference>
<dbReference type="InterPro" id="IPR010730">
    <property type="entry name" value="HET"/>
</dbReference>
<proteinExistence type="predicted"/>
<reference evidence="3" key="2">
    <citation type="submission" date="2023-05" db="EMBL/GenBank/DDBJ databases">
        <authorList>
            <consortium name="Lawrence Berkeley National Laboratory"/>
            <person name="Steindorff A."/>
            <person name="Hensen N."/>
            <person name="Bonometti L."/>
            <person name="Westerberg I."/>
            <person name="Brannstrom I.O."/>
            <person name="Guillou S."/>
            <person name="Cros-Aarteil S."/>
            <person name="Calhoun S."/>
            <person name="Haridas S."/>
            <person name="Kuo A."/>
            <person name="Mondo S."/>
            <person name="Pangilinan J."/>
            <person name="Riley R."/>
            <person name="Labutti K."/>
            <person name="Andreopoulos B."/>
            <person name="Lipzen A."/>
            <person name="Chen C."/>
            <person name="Yanf M."/>
            <person name="Daum C."/>
            <person name="Ng V."/>
            <person name="Clum A."/>
            <person name="Ohm R."/>
            <person name="Martin F."/>
            <person name="Silar P."/>
            <person name="Natvig D."/>
            <person name="Lalanne C."/>
            <person name="Gautier V."/>
            <person name="Ament-Velasquez S.L."/>
            <person name="Kruys A."/>
            <person name="Hutchinson M.I."/>
            <person name="Powell A.J."/>
            <person name="Barry K."/>
            <person name="Miller A.N."/>
            <person name="Grigoriev I.V."/>
            <person name="Debuchy R."/>
            <person name="Gladieux P."/>
            <person name="Thoren M.H."/>
            <person name="Johannesson H."/>
        </authorList>
    </citation>
    <scope>NUCLEOTIDE SEQUENCE</scope>
    <source>
        <strain evidence="3">PSN309</strain>
    </source>
</reference>
<comment type="caution">
    <text evidence="3">The sequence shown here is derived from an EMBL/GenBank/DDBJ whole genome shotgun (WGS) entry which is preliminary data.</text>
</comment>
<sequence>MRLINTATLIFEEFIGSHIPPYAILSHTWEDDEVTFSDFARPYRDRKAGWDKIAQSCRLALKEGLRYAWVDTCCIDKSSSAELTEAINSMFRWYGRAKVCYAYLADLEPGKEMKDCRWFTRGWTLQELIAPKDVYFFDGNWKSIGTKVGMVATLSAITGINIAVLKGWHQLQDVAVAVKMSWAARRNTTRIEDTAYCLLGIFDVNIPLLYGEEMKAFRRLQEEIIKSTADFSIFAWKLPRPDTVTGRIFCGVLATSPAAFANSTTFITRRGEDLRDFSCTNSGVRIQCQVLSDEIPGKRTYGYVLPLNCSFDPKRSVGIRLRKCGPDQFLREDPFELVEYGMLPWPNYPRVRYLLTEVPFIVPMVRGRNFGPEKISERDMTFVIPWLRTHALQIDIPPDMRVHDAWPWSRCDDEDRAFFVISDGPWDTAMMRFTVKIQIAPHGAVGALRDVEFDVVFCALGWSRKDPNQVRYTLLDYGANASQLRDVQSQISDWDHNRYQFAEVLEHYKIPEASESHTELSPASFGGHAVVSFTHEWIYDPSICRNDHWKIKFSIELRDGLADIKAPVWEPGTWMI</sequence>
<keyword evidence="4" id="KW-1185">Reference proteome</keyword>
<dbReference type="PANTHER" id="PTHR10622:SF12">
    <property type="entry name" value="HET DOMAIN-CONTAINING PROTEIN"/>
    <property type="match status" value="1"/>
</dbReference>
<evidence type="ECO:0000313" key="4">
    <source>
        <dbReference type="Proteomes" id="UP001302126"/>
    </source>
</evidence>
<dbReference type="Proteomes" id="UP001302126">
    <property type="component" value="Unassembled WGS sequence"/>
</dbReference>
<feature type="domain" description="Heterokaryon incompatibility" evidence="1">
    <location>
        <begin position="22"/>
        <end position="106"/>
    </location>
</feature>
<feature type="domain" description="DUF8212" evidence="2">
    <location>
        <begin position="215"/>
        <end position="237"/>
    </location>
</feature>
<evidence type="ECO:0000259" key="1">
    <source>
        <dbReference type="Pfam" id="PF06985"/>
    </source>
</evidence>
<accession>A0AAN6WVD4</accession>
<gene>
    <name evidence="3" type="ORF">QBC35DRAFT_251734</name>
</gene>
<dbReference type="Pfam" id="PF06985">
    <property type="entry name" value="HET"/>
    <property type="match status" value="1"/>
</dbReference>
<evidence type="ECO:0000259" key="2">
    <source>
        <dbReference type="Pfam" id="PF26640"/>
    </source>
</evidence>
<organism evidence="3 4">
    <name type="scientific">Podospora australis</name>
    <dbReference type="NCBI Taxonomy" id="1536484"/>
    <lineage>
        <taxon>Eukaryota</taxon>
        <taxon>Fungi</taxon>
        <taxon>Dikarya</taxon>
        <taxon>Ascomycota</taxon>
        <taxon>Pezizomycotina</taxon>
        <taxon>Sordariomycetes</taxon>
        <taxon>Sordariomycetidae</taxon>
        <taxon>Sordariales</taxon>
        <taxon>Podosporaceae</taxon>
        <taxon>Podospora</taxon>
    </lineage>
</organism>